<accession>A0A0N1IC10</accession>
<keyword evidence="3" id="KW-1185">Reference proteome</keyword>
<dbReference type="InParanoid" id="A0A0N1IC10"/>
<keyword evidence="1" id="KW-0472">Membrane</keyword>
<feature type="transmembrane region" description="Helical" evidence="1">
    <location>
        <begin position="78"/>
        <end position="105"/>
    </location>
</feature>
<keyword evidence="1" id="KW-0812">Transmembrane</keyword>
<dbReference type="AlphaFoldDB" id="A0A0N1IC10"/>
<protein>
    <submittedName>
        <fullName evidence="2">Uncharacterized protein</fullName>
    </submittedName>
</protein>
<dbReference type="EMBL" id="KQ459986">
    <property type="protein sequence ID" value="KPJ18857.1"/>
    <property type="molecule type" value="Genomic_DNA"/>
</dbReference>
<evidence type="ECO:0000313" key="3">
    <source>
        <dbReference type="Proteomes" id="UP000053240"/>
    </source>
</evidence>
<feature type="transmembrane region" description="Helical" evidence="1">
    <location>
        <begin position="117"/>
        <end position="142"/>
    </location>
</feature>
<dbReference type="Proteomes" id="UP000053240">
    <property type="component" value="Unassembled WGS sequence"/>
</dbReference>
<proteinExistence type="predicted"/>
<sequence>MNKYYINLIIFQSVPAACEEVGDCVAQSDHCNNTIGFFYNDTTQECVVNIKLLLQTLTAKYDTQDKIRLEVLKVFQGVIVSVILFVTCASICVLGACIYCCRINYTFARMVNDYLRLVDYGALFTFLIFISLSIGCCTWCYCIRAHDKAMQHYVTNLAKQKGLQVEPYIIHTEPCCRSPHANENCSIFVPDGTNSRTDDEIKEGLVLSPVTKACQRLWQRESDKDFDSDYDDE</sequence>
<evidence type="ECO:0000313" key="2">
    <source>
        <dbReference type="EMBL" id="KPJ18857.1"/>
    </source>
</evidence>
<evidence type="ECO:0000256" key="1">
    <source>
        <dbReference type="SAM" id="Phobius"/>
    </source>
</evidence>
<reference evidence="2 3" key="1">
    <citation type="journal article" date="2015" name="Nat. Commun.">
        <title>Outbred genome sequencing and CRISPR/Cas9 gene editing in butterflies.</title>
        <authorList>
            <person name="Li X."/>
            <person name="Fan D."/>
            <person name="Zhang W."/>
            <person name="Liu G."/>
            <person name="Zhang L."/>
            <person name="Zhao L."/>
            <person name="Fang X."/>
            <person name="Chen L."/>
            <person name="Dong Y."/>
            <person name="Chen Y."/>
            <person name="Ding Y."/>
            <person name="Zhao R."/>
            <person name="Feng M."/>
            <person name="Zhu Y."/>
            <person name="Feng Y."/>
            <person name="Jiang X."/>
            <person name="Zhu D."/>
            <person name="Xiang H."/>
            <person name="Feng X."/>
            <person name="Li S."/>
            <person name="Wang J."/>
            <person name="Zhang G."/>
            <person name="Kronforst M.R."/>
            <person name="Wang W."/>
        </authorList>
    </citation>
    <scope>NUCLEOTIDE SEQUENCE [LARGE SCALE GENOMIC DNA]</scope>
    <source>
        <strain evidence="2">Ya'a_city_454_Pm</strain>
        <tissue evidence="2">Whole body</tissue>
    </source>
</reference>
<gene>
    <name evidence="2" type="ORF">RR48_05795</name>
</gene>
<keyword evidence="1" id="KW-1133">Transmembrane helix</keyword>
<organism evidence="2 3">
    <name type="scientific">Papilio machaon</name>
    <name type="common">Old World swallowtail butterfly</name>
    <dbReference type="NCBI Taxonomy" id="76193"/>
    <lineage>
        <taxon>Eukaryota</taxon>
        <taxon>Metazoa</taxon>
        <taxon>Ecdysozoa</taxon>
        <taxon>Arthropoda</taxon>
        <taxon>Hexapoda</taxon>
        <taxon>Insecta</taxon>
        <taxon>Pterygota</taxon>
        <taxon>Neoptera</taxon>
        <taxon>Endopterygota</taxon>
        <taxon>Lepidoptera</taxon>
        <taxon>Glossata</taxon>
        <taxon>Ditrysia</taxon>
        <taxon>Papilionoidea</taxon>
        <taxon>Papilionidae</taxon>
        <taxon>Papilioninae</taxon>
        <taxon>Papilio</taxon>
    </lineage>
</organism>
<name>A0A0N1IC10_PAPMA</name>